<dbReference type="InterPro" id="IPR044153">
    <property type="entry name" value="PIN_Pae0151-like"/>
</dbReference>
<evidence type="ECO:0000259" key="2">
    <source>
        <dbReference type="Pfam" id="PF01850"/>
    </source>
</evidence>
<keyword evidence="4" id="KW-1185">Reference proteome</keyword>
<dbReference type="PANTHER" id="PTHR35901:SF1">
    <property type="entry name" value="EXONUCLEASE VAPC9"/>
    <property type="match status" value="1"/>
</dbReference>
<dbReference type="Proteomes" id="UP000317371">
    <property type="component" value="Unassembled WGS sequence"/>
</dbReference>
<evidence type="ECO:0000313" key="3">
    <source>
        <dbReference type="EMBL" id="TQE97937.1"/>
    </source>
</evidence>
<dbReference type="CDD" id="cd09873">
    <property type="entry name" value="PIN_Pae0151-like"/>
    <property type="match status" value="1"/>
</dbReference>
<accession>A0A540VMF0</accession>
<dbReference type="RefSeq" id="WP_141608150.1">
    <property type="nucleotide sequence ID" value="NZ_VIGC02000001.1"/>
</dbReference>
<keyword evidence="1" id="KW-0460">Magnesium</keyword>
<dbReference type="InterPro" id="IPR002716">
    <property type="entry name" value="PIN_dom"/>
</dbReference>
<dbReference type="PANTHER" id="PTHR35901">
    <property type="entry name" value="RIBONUCLEASE VAPC3"/>
    <property type="match status" value="1"/>
</dbReference>
<dbReference type="OrthoDB" id="370171at2"/>
<name>A0A540VMF0_9CHLR</name>
<protein>
    <submittedName>
        <fullName evidence="3">Type II toxin-antitoxin system VapC family toxin</fullName>
    </submittedName>
</protein>
<dbReference type="Pfam" id="PF01850">
    <property type="entry name" value="PIN"/>
    <property type="match status" value="1"/>
</dbReference>
<dbReference type="AlphaFoldDB" id="A0A540VMF0"/>
<dbReference type="Gene3D" id="3.40.50.1010">
    <property type="entry name" value="5'-nuclease"/>
    <property type="match status" value="1"/>
</dbReference>
<comment type="caution">
    <text evidence="3">The sequence shown here is derived from an EMBL/GenBank/DDBJ whole genome shotgun (WGS) entry which is preliminary data.</text>
</comment>
<proteinExistence type="predicted"/>
<sequence length="132" mass="14645">MEVVVDASVIIAVIANEPQKQRLITLTTGADLIAPFSIHWEIGNAFSAILKKGRITLHQAIRAIAIYQNIPIRFAEIELEKSLKIAAELNIYAYDAYLICCALKYNAPLLSLDQNLVRLAQMQGVNVIEVEP</sequence>
<dbReference type="InParanoid" id="A0A540VMF0"/>
<evidence type="ECO:0000256" key="1">
    <source>
        <dbReference type="ARBA" id="ARBA00022842"/>
    </source>
</evidence>
<dbReference type="InterPro" id="IPR051619">
    <property type="entry name" value="TypeII_TA_RNase_PINc/VapC"/>
</dbReference>
<feature type="domain" description="PIN" evidence="2">
    <location>
        <begin position="3"/>
        <end position="120"/>
    </location>
</feature>
<reference evidence="3 4" key="1">
    <citation type="submission" date="2019-06" db="EMBL/GenBank/DDBJ databases">
        <title>Genome sequence of Litorilinea aerophila BAA-2444.</title>
        <authorList>
            <person name="Maclea K.S."/>
            <person name="Maurais E.G."/>
            <person name="Iannazzi L.C."/>
        </authorList>
    </citation>
    <scope>NUCLEOTIDE SEQUENCE [LARGE SCALE GENOMIC DNA]</scope>
    <source>
        <strain evidence="3 4">ATCC BAA-2444</strain>
    </source>
</reference>
<gene>
    <name evidence="3" type="ORF">FKZ61_00740</name>
</gene>
<dbReference type="SUPFAM" id="SSF88723">
    <property type="entry name" value="PIN domain-like"/>
    <property type="match status" value="1"/>
</dbReference>
<dbReference type="InterPro" id="IPR029060">
    <property type="entry name" value="PIN-like_dom_sf"/>
</dbReference>
<evidence type="ECO:0000313" key="4">
    <source>
        <dbReference type="Proteomes" id="UP000317371"/>
    </source>
</evidence>
<dbReference type="EMBL" id="VIGC01000001">
    <property type="protein sequence ID" value="TQE97937.1"/>
    <property type="molecule type" value="Genomic_DNA"/>
</dbReference>
<organism evidence="3 4">
    <name type="scientific">Litorilinea aerophila</name>
    <dbReference type="NCBI Taxonomy" id="1204385"/>
    <lineage>
        <taxon>Bacteria</taxon>
        <taxon>Bacillati</taxon>
        <taxon>Chloroflexota</taxon>
        <taxon>Caldilineae</taxon>
        <taxon>Caldilineales</taxon>
        <taxon>Caldilineaceae</taxon>
        <taxon>Litorilinea</taxon>
    </lineage>
</organism>